<comment type="caution">
    <text evidence="3">The sequence shown here is derived from an EMBL/GenBank/DDBJ whole genome shotgun (WGS) entry which is preliminary data.</text>
</comment>
<dbReference type="InParanoid" id="A0A2N3N0T5"/>
<dbReference type="SUPFAM" id="SSF57701">
    <property type="entry name" value="Zn2/Cys6 DNA-binding domain"/>
    <property type="match status" value="1"/>
</dbReference>
<dbReference type="InterPro" id="IPR036864">
    <property type="entry name" value="Zn2-C6_fun-type_DNA-bd_sf"/>
</dbReference>
<dbReference type="AlphaFoldDB" id="A0A2N3N0T5"/>
<evidence type="ECO:0000313" key="4">
    <source>
        <dbReference type="Proteomes" id="UP000233524"/>
    </source>
</evidence>
<dbReference type="GO" id="GO:0000981">
    <property type="term" value="F:DNA-binding transcription factor activity, RNA polymerase II-specific"/>
    <property type="evidence" value="ECO:0007669"/>
    <property type="project" value="InterPro"/>
</dbReference>
<evidence type="ECO:0000256" key="1">
    <source>
        <dbReference type="ARBA" id="ARBA00023242"/>
    </source>
</evidence>
<dbReference type="VEuPathDB" id="FungiDB:jhhlp_007872"/>
<reference evidence="3 4" key="1">
    <citation type="journal article" date="2017" name="G3 (Bethesda)">
        <title>First Draft Genome Sequence of the Pathogenic Fungus Lomentospora prolificans (Formerly Scedosporium prolificans).</title>
        <authorList>
            <person name="Luo R."/>
            <person name="Zimin A."/>
            <person name="Workman R."/>
            <person name="Fan Y."/>
            <person name="Pertea G."/>
            <person name="Grossman N."/>
            <person name="Wear M.P."/>
            <person name="Jia B."/>
            <person name="Miller H."/>
            <person name="Casadevall A."/>
            <person name="Timp W."/>
            <person name="Zhang S.X."/>
            <person name="Salzberg S.L."/>
        </authorList>
    </citation>
    <scope>NUCLEOTIDE SEQUENCE [LARGE SCALE GENOMIC DNA]</scope>
    <source>
        <strain evidence="3 4">JHH-5317</strain>
    </source>
</reference>
<dbReference type="SMART" id="SM00066">
    <property type="entry name" value="GAL4"/>
    <property type="match status" value="1"/>
</dbReference>
<dbReference type="Gene3D" id="4.10.240.10">
    <property type="entry name" value="Zn(2)-C6 fungal-type DNA-binding domain"/>
    <property type="match status" value="1"/>
</dbReference>
<accession>A0A2N3N0T5</accession>
<name>A0A2N3N0T5_9PEZI</name>
<feature type="domain" description="Zn(2)-C6 fungal-type" evidence="2">
    <location>
        <begin position="11"/>
        <end position="41"/>
    </location>
</feature>
<dbReference type="Pfam" id="PF00172">
    <property type="entry name" value="Zn_clus"/>
    <property type="match status" value="1"/>
</dbReference>
<gene>
    <name evidence="3" type="ORF">jhhlp_007872</name>
</gene>
<organism evidence="3 4">
    <name type="scientific">Lomentospora prolificans</name>
    <dbReference type="NCBI Taxonomy" id="41688"/>
    <lineage>
        <taxon>Eukaryota</taxon>
        <taxon>Fungi</taxon>
        <taxon>Dikarya</taxon>
        <taxon>Ascomycota</taxon>
        <taxon>Pezizomycotina</taxon>
        <taxon>Sordariomycetes</taxon>
        <taxon>Hypocreomycetidae</taxon>
        <taxon>Microascales</taxon>
        <taxon>Microascaceae</taxon>
        <taxon>Lomentospora</taxon>
    </lineage>
</organism>
<dbReference type="CDD" id="cd12148">
    <property type="entry name" value="fungal_TF_MHR"/>
    <property type="match status" value="1"/>
</dbReference>
<dbReference type="InterPro" id="IPR053181">
    <property type="entry name" value="EcdB-like_regulator"/>
</dbReference>
<dbReference type="CDD" id="cd00067">
    <property type="entry name" value="GAL4"/>
    <property type="match status" value="1"/>
</dbReference>
<protein>
    <recommendedName>
        <fullName evidence="2">Zn(2)-C6 fungal-type domain-containing protein</fullName>
    </recommendedName>
</protein>
<keyword evidence="1" id="KW-0539">Nucleus</keyword>
<dbReference type="EMBL" id="NLAX01001139">
    <property type="protein sequence ID" value="PKS06038.1"/>
    <property type="molecule type" value="Genomic_DNA"/>
</dbReference>
<proteinExistence type="predicted"/>
<dbReference type="PROSITE" id="PS50048">
    <property type="entry name" value="ZN2_CY6_FUNGAL_2"/>
    <property type="match status" value="1"/>
</dbReference>
<evidence type="ECO:0000313" key="3">
    <source>
        <dbReference type="EMBL" id="PKS06038.1"/>
    </source>
</evidence>
<keyword evidence="4" id="KW-1185">Reference proteome</keyword>
<dbReference type="PANTHER" id="PTHR47785">
    <property type="entry name" value="ZN(II)2CYS6 TRANSCRIPTION FACTOR (EUROFUNG)-RELATED-RELATED"/>
    <property type="match status" value="1"/>
</dbReference>
<dbReference type="OrthoDB" id="426882at2759"/>
<dbReference type="PROSITE" id="PS00463">
    <property type="entry name" value="ZN2_CY6_FUNGAL_1"/>
    <property type="match status" value="1"/>
</dbReference>
<dbReference type="InterPro" id="IPR001138">
    <property type="entry name" value="Zn2Cys6_DnaBD"/>
</dbReference>
<dbReference type="GO" id="GO:0008270">
    <property type="term" value="F:zinc ion binding"/>
    <property type="evidence" value="ECO:0007669"/>
    <property type="project" value="InterPro"/>
</dbReference>
<sequence>MAPVKSKTNLACDRCRQRKSRCDGIRPSCTHCIAAGQHCSYRPTPTNLETLSQAEIRIRALESRCGMLNGPGNGSDQMIPGMGSPAAMGTTKQPQVFENPPDLHTAAANKMLHCWPRIRLYLTLPDLNPQTYLQDTDAADRFLIEPILPQSELPRLSLWQVDRALNHFYDATLGLPIGLVQLLNTHESLGRIHIFESMAALYPPGSSSPHTISLDPHRLSVEQLLVMSMALKLGNPTALGAREADVQAASAFCFSLAMQRQWTLHANPEILAPLSLTMTYCLIHFWARPFHALGILRSIDSAIKQLSMRSKVHTDILTEIDDFPSTVSLNLLNNWGTQSAPVFYAPDHVRSGSPDESYTQACLDSHVWLRNLLNKILASLYTPNKAYGQPQEFVDLVRGLGAELRHWYQSQPLAQQFVRDTTTFSMKVPFMPFHVRELAIRYFSCVFLLHRPVLYFYLHREMEYSVRPPPPQSSMAAPDDEPWVLESCRDCIESAVLMISFAWIDMEKPSRKGNLSWCELQMLFAAYLVILQVKPVQGLAPLFSSVGDLEPLLDRVEEIFRTSGRESVQLRRAVEILRCEREKFDVASPRYGV</sequence>
<evidence type="ECO:0000259" key="2">
    <source>
        <dbReference type="PROSITE" id="PS50048"/>
    </source>
</evidence>
<dbReference type="Proteomes" id="UP000233524">
    <property type="component" value="Unassembled WGS sequence"/>
</dbReference>